<feature type="chain" id="PRO_5006877715" description="EB domain-containing protein" evidence="1">
    <location>
        <begin position="27"/>
        <end position="166"/>
    </location>
</feature>
<evidence type="ECO:0008006" key="4">
    <source>
        <dbReference type="Google" id="ProtNLM"/>
    </source>
</evidence>
<feature type="signal peptide" evidence="1">
    <location>
        <begin position="1"/>
        <end position="26"/>
    </location>
</feature>
<evidence type="ECO:0000313" key="2">
    <source>
        <dbReference type="EMBL" id="KRY80677.1"/>
    </source>
</evidence>
<evidence type="ECO:0000256" key="1">
    <source>
        <dbReference type="SAM" id="SignalP"/>
    </source>
</evidence>
<keyword evidence="1" id="KW-0732">Signal</keyword>
<sequence length="166" mass="18970">MLFSMNFKQFLFFLILYNILINEGDTCIKHEQCVNSDAICVKRHCVAAEKMDIQCHTAAKCRKPKDGLINNSRFCKNHECYQLKRISNSSVCHNQKHCSGQSMCLANVCVPVQPTSLIVKAKRSVDLEKFANLNYALNQLAFCGKMRATEKIRTEQTMTMIYECMG</sequence>
<keyword evidence="3" id="KW-1185">Reference proteome</keyword>
<dbReference type="Proteomes" id="UP000054995">
    <property type="component" value="Unassembled WGS sequence"/>
</dbReference>
<organism evidence="2 3">
    <name type="scientific">Trichinella pseudospiralis</name>
    <name type="common">Parasitic roundworm</name>
    <dbReference type="NCBI Taxonomy" id="6337"/>
    <lineage>
        <taxon>Eukaryota</taxon>
        <taxon>Metazoa</taxon>
        <taxon>Ecdysozoa</taxon>
        <taxon>Nematoda</taxon>
        <taxon>Enoplea</taxon>
        <taxon>Dorylaimia</taxon>
        <taxon>Trichinellida</taxon>
        <taxon>Trichinellidae</taxon>
        <taxon>Trichinella</taxon>
    </lineage>
</organism>
<gene>
    <name evidence="2" type="ORF">T4D_9173</name>
</gene>
<evidence type="ECO:0000313" key="3">
    <source>
        <dbReference type="Proteomes" id="UP000054995"/>
    </source>
</evidence>
<proteinExistence type="predicted"/>
<reference evidence="2 3" key="1">
    <citation type="submission" date="2015-01" db="EMBL/GenBank/DDBJ databases">
        <title>Evolution of Trichinella species and genotypes.</title>
        <authorList>
            <person name="Korhonen P.K."/>
            <person name="Edoardo P."/>
            <person name="Giuseppe L.R."/>
            <person name="Gasser R.B."/>
        </authorList>
    </citation>
    <scope>NUCLEOTIDE SEQUENCE [LARGE SCALE GENOMIC DNA]</scope>
    <source>
        <strain evidence="2">ISS470</strain>
    </source>
</reference>
<dbReference type="OrthoDB" id="5915796at2759"/>
<comment type="caution">
    <text evidence="2">The sequence shown here is derived from an EMBL/GenBank/DDBJ whole genome shotgun (WGS) entry which is preliminary data.</text>
</comment>
<protein>
    <recommendedName>
        <fullName evidence="4">EB domain-containing protein</fullName>
    </recommendedName>
</protein>
<dbReference type="AlphaFoldDB" id="A0A0V1F4G8"/>
<name>A0A0V1F4G8_TRIPS</name>
<dbReference type="EMBL" id="JYDT01000363">
    <property type="protein sequence ID" value="KRY80677.1"/>
    <property type="molecule type" value="Genomic_DNA"/>
</dbReference>
<accession>A0A0V1F4G8</accession>